<comment type="catalytic activity">
    <reaction evidence="8 11">
        <text>ITP + H2O = IDP + phosphate + H(+)</text>
        <dbReference type="Rhea" id="RHEA:28330"/>
        <dbReference type="ChEBI" id="CHEBI:15377"/>
        <dbReference type="ChEBI" id="CHEBI:15378"/>
        <dbReference type="ChEBI" id="CHEBI:43474"/>
        <dbReference type="ChEBI" id="CHEBI:58280"/>
        <dbReference type="ChEBI" id="CHEBI:61402"/>
        <dbReference type="EC" id="3.6.1.73"/>
    </reaction>
</comment>
<comment type="function">
    <text evidence="11">Phosphatase that hydrolyzes non-canonical purine nucleotides such as XTP and ITP to their respective diphosphate derivatives. Probably excludes non-canonical purines from DNA/RNA precursor pool, thus preventing their incorporation into DNA/RNA and avoiding chromosomal lesions.</text>
</comment>
<feature type="binding site" evidence="11">
    <location>
        <position position="67"/>
    </location>
    <ligand>
        <name>Mg(2+)</name>
        <dbReference type="ChEBI" id="CHEBI:18420"/>
    </ligand>
</feature>
<dbReference type="EC" id="3.6.1.73" evidence="11"/>
<evidence type="ECO:0000256" key="4">
    <source>
        <dbReference type="ARBA" id="ARBA00022801"/>
    </source>
</evidence>
<keyword evidence="5 11" id="KW-0460">Magnesium</keyword>
<proteinExistence type="inferred from homology"/>
<dbReference type="GO" id="GO:0006772">
    <property type="term" value="P:thiamine metabolic process"/>
    <property type="evidence" value="ECO:0007669"/>
    <property type="project" value="TreeGrafter"/>
</dbReference>
<keyword evidence="7 11" id="KW-0464">Manganese</keyword>
<feature type="binding site" evidence="11">
    <location>
        <begin position="67"/>
        <end position="68"/>
    </location>
    <ligand>
        <name>substrate</name>
    </ligand>
</feature>
<keyword evidence="6 11" id="KW-0546">Nucleotide metabolism</keyword>
<keyword evidence="3 11" id="KW-0547">Nucleotide-binding</keyword>
<evidence type="ECO:0000256" key="11">
    <source>
        <dbReference type="HAMAP-Rule" id="MF_00648"/>
    </source>
</evidence>
<evidence type="ECO:0000313" key="13">
    <source>
        <dbReference type="EMBL" id="AGI04183.1"/>
    </source>
</evidence>
<dbReference type="EMBL" id="KC211769">
    <property type="protein sequence ID" value="AGI04183.1"/>
    <property type="molecule type" value="Genomic_DNA"/>
</dbReference>
<dbReference type="NCBIfam" id="NF003459">
    <property type="entry name" value="PRK05074.1"/>
    <property type="match status" value="1"/>
</dbReference>
<dbReference type="FunFam" id="3.90.950.10:FF:000002">
    <property type="entry name" value="Inosine/xanthosine triphosphatase"/>
    <property type="match status" value="1"/>
</dbReference>
<organism evidence="13">
    <name type="scientific">Pseudovibrio sp. D323</name>
    <dbReference type="NCBI Taxonomy" id="882118"/>
    <lineage>
        <taxon>Bacteria</taxon>
        <taxon>Pseudomonadati</taxon>
        <taxon>Pseudomonadota</taxon>
        <taxon>Alphaproteobacteria</taxon>
        <taxon>Hyphomicrobiales</taxon>
        <taxon>Stappiaceae</taxon>
        <taxon>Pseudovibrio</taxon>
    </lineage>
</organism>
<dbReference type="PANTHER" id="PTHR34699:SF2">
    <property type="entry name" value="NON-CANONICAL PURINE NTP PHOSPHATASE_PRRC1 DOMAIN-CONTAINING PROTEIN"/>
    <property type="match status" value="1"/>
</dbReference>
<evidence type="ECO:0000256" key="10">
    <source>
        <dbReference type="ARBA" id="ARBA00060855"/>
    </source>
</evidence>
<comment type="catalytic activity">
    <reaction evidence="9 11">
        <text>XTP + H2O = XDP + phosphate + H(+)</text>
        <dbReference type="Rhea" id="RHEA:28406"/>
        <dbReference type="ChEBI" id="CHEBI:15377"/>
        <dbReference type="ChEBI" id="CHEBI:15378"/>
        <dbReference type="ChEBI" id="CHEBI:43474"/>
        <dbReference type="ChEBI" id="CHEBI:59884"/>
        <dbReference type="ChEBI" id="CHEBI:61314"/>
        <dbReference type="EC" id="3.6.1.73"/>
    </reaction>
</comment>
<evidence type="ECO:0000256" key="9">
    <source>
        <dbReference type="ARBA" id="ARBA00048781"/>
    </source>
</evidence>
<dbReference type="InterPro" id="IPR029001">
    <property type="entry name" value="ITPase-like_fam"/>
</dbReference>
<evidence type="ECO:0000259" key="12">
    <source>
        <dbReference type="Pfam" id="PF01931"/>
    </source>
</evidence>
<dbReference type="InterPro" id="IPR026533">
    <property type="entry name" value="NTPase/PRRC1"/>
</dbReference>
<dbReference type="AlphaFoldDB" id="M4VR12"/>
<dbReference type="SUPFAM" id="SSF52972">
    <property type="entry name" value="ITPase-like"/>
    <property type="match status" value="1"/>
</dbReference>
<evidence type="ECO:0000256" key="2">
    <source>
        <dbReference type="ARBA" id="ARBA00022723"/>
    </source>
</evidence>
<evidence type="ECO:0000256" key="8">
    <source>
        <dbReference type="ARBA" id="ARBA00048174"/>
    </source>
</evidence>
<comment type="subunit">
    <text evidence="11">Homodimer.</text>
</comment>
<dbReference type="Gene3D" id="3.90.950.10">
    <property type="match status" value="1"/>
</dbReference>
<dbReference type="Pfam" id="PF01931">
    <property type="entry name" value="NTPase_I-T"/>
    <property type="match status" value="1"/>
</dbReference>
<evidence type="ECO:0000256" key="6">
    <source>
        <dbReference type="ARBA" id="ARBA00023080"/>
    </source>
</evidence>
<evidence type="ECO:0000256" key="1">
    <source>
        <dbReference type="ARBA" id="ARBA00001936"/>
    </source>
</evidence>
<evidence type="ECO:0000256" key="3">
    <source>
        <dbReference type="ARBA" id="ARBA00022741"/>
    </source>
</evidence>
<dbReference type="GO" id="GO:0000166">
    <property type="term" value="F:nucleotide binding"/>
    <property type="evidence" value="ECO:0007669"/>
    <property type="project" value="UniProtKB-KW"/>
</dbReference>
<dbReference type="GO" id="GO:0103023">
    <property type="term" value="F:ITPase activity"/>
    <property type="evidence" value="ECO:0007669"/>
    <property type="project" value="UniProtKB-EC"/>
</dbReference>
<sequence length="181" mass="19579">MKVVVASQNPVKVNATLEAFRAQFPADDIELVSASVPSGVSDQPMSDEETRQGAVQRAENALEAVADADFGVGLEGGICELHGIAYTFAWMVVISREGQVSASRSMLLPLPEKVMQLVRSGMELGHAIDEIYGTDNIKQKAGAVGLLTGGRLTRTSTYVDTLFVRYCRSDLQHLEMLSRCC</sequence>
<dbReference type="NCBIfam" id="TIGR00258">
    <property type="entry name" value="inosine/xanthosine triphosphatase"/>
    <property type="match status" value="1"/>
</dbReference>
<feature type="domain" description="Non-canonical purine NTP phosphatase/PRRC1" evidence="12">
    <location>
        <begin position="6"/>
        <end position="162"/>
    </location>
</feature>
<comment type="cofactor">
    <cofactor evidence="1">
        <name>Mn(2+)</name>
        <dbReference type="ChEBI" id="CHEBI:29035"/>
    </cofactor>
</comment>
<keyword evidence="4 11" id="KW-0378">Hydrolase</keyword>
<comment type="caution">
    <text evidence="11">Lacks conserved residue(s) required for the propagation of feature annotation.</text>
</comment>
<name>M4VR12_9HYPH</name>
<dbReference type="InterPro" id="IPR002786">
    <property type="entry name" value="Non_canon_purine_NTPase"/>
</dbReference>
<dbReference type="GO" id="GO:0009117">
    <property type="term" value="P:nucleotide metabolic process"/>
    <property type="evidence" value="ECO:0007669"/>
    <property type="project" value="UniProtKB-KW"/>
</dbReference>
<keyword evidence="2 11" id="KW-0479">Metal-binding</keyword>
<comment type="similarity">
    <text evidence="10 11">Belongs to the YjjX NTPase family.</text>
</comment>
<dbReference type="HAMAP" id="MF_00648">
    <property type="entry name" value="Non_canon_purine_NTPase_YjjX"/>
    <property type="match status" value="1"/>
</dbReference>
<dbReference type="PANTHER" id="PTHR34699">
    <property type="match status" value="1"/>
</dbReference>
<comment type="cofactor">
    <cofactor evidence="11">
        <name>Mg(2+)</name>
        <dbReference type="ChEBI" id="CHEBI:18420"/>
    </cofactor>
    <cofactor evidence="11">
        <name>Mn(2+)</name>
        <dbReference type="ChEBI" id="CHEBI:29035"/>
    </cofactor>
    <text evidence="11">Binds 1 divalent metal cation per subunit; can use either Mg(2+) or Mn(2+).</text>
</comment>
<dbReference type="GO" id="GO:0046872">
    <property type="term" value="F:metal ion binding"/>
    <property type="evidence" value="ECO:0007669"/>
    <property type="project" value="UniProtKB-KW"/>
</dbReference>
<evidence type="ECO:0000256" key="7">
    <source>
        <dbReference type="ARBA" id="ARBA00023211"/>
    </source>
</evidence>
<evidence type="ECO:0000256" key="5">
    <source>
        <dbReference type="ARBA" id="ARBA00022842"/>
    </source>
</evidence>
<accession>M4VR12</accession>
<protein>
    <recommendedName>
        <fullName evidence="11">Inosine/xanthosine triphosphatase</fullName>
        <shortName evidence="11">ITPase/XTPase</shortName>
        <ecNumber evidence="11">3.6.1.73</ecNumber>
    </recommendedName>
    <alternativeName>
        <fullName evidence="11">Non-canonical purine NTP phosphatase</fullName>
    </alternativeName>
    <alternativeName>
        <fullName evidence="11">Non-standard purine NTP phosphatase</fullName>
    </alternativeName>
    <alternativeName>
        <fullName evidence="11">Nucleoside-triphosphate phosphatase</fullName>
        <shortName evidence="11">NTPase</shortName>
    </alternativeName>
</protein>
<dbReference type="InterPro" id="IPR050299">
    <property type="entry name" value="YjjX_NTPase"/>
</dbReference>
<reference evidence="13" key="1">
    <citation type="journal article" date="2013" name="Mar. Drugs">
        <title>Assessing the effectiveness of functional genetic screens for the identification of bioactive metabolites.</title>
        <authorList>
            <person name="Penesyan A."/>
            <person name="Ballestriero F."/>
            <person name="Daim M."/>
            <person name="Kjelleberg S."/>
            <person name="Thomas T."/>
            <person name="Egan S."/>
        </authorList>
    </citation>
    <scope>NUCLEOTIDE SEQUENCE</scope>
    <source>
        <strain evidence="13">D323</strain>
    </source>
</reference>